<keyword evidence="1" id="KW-0808">Transferase</keyword>
<name>A0A7S9RQP3_9BACT</name>
<gene>
    <name evidence="1" type="ORF">CVT08_02405</name>
</gene>
<sequence>MINILELESSLVYCIHSILGRLFKAIKENKIELLFKRNDKNLLKNTFKNMIEDANLRAKFSANARTFIVENFSIKTMVEQTEKMYETL</sequence>
<dbReference type="EMBL" id="CP060705">
    <property type="protein sequence ID" value="QPH96164.1"/>
    <property type="molecule type" value="Genomic_DNA"/>
</dbReference>
<dbReference type="RefSeq" id="WP_103598746.1">
    <property type="nucleotide sequence ID" value="NZ_CP060705.1"/>
</dbReference>
<accession>A0A7S9RQP3</accession>
<organism evidence="1 2">
    <name type="scientific">Campylobacter concisus</name>
    <dbReference type="NCBI Taxonomy" id="199"/>
    <lineage>
        <taxon>Bacteria</taxon>
        <taxon>Pseudomonadati</taxon>
        <taxon>Campylobacterota</taxon>
        <taxon>Epsilonproteobacteria</taxon>
        <taxon>Campylobacterales</taxon>
        <taxon>Campylobacteraceae</taxon>
        <taxon>Campylobacter</taxon>
    </lineage>
</organism>
<dbReference type="AlphaFoldDB" id="A0A7S9RQP3"/>
<evidence type="ECO:0000313" key="1">
    <source>
        <dbReference type="EMBL" id="QPH96164.1"/>
    </source>
</evidence>
<dbReference type="SUPFAM" id="SSF53756">
    <property type="entry name" value="UDP-Glycosyltransferase/glycogen phosphorylase"/>
    <property type="match status" value="1"/>
</dbReference>
<reference evidence="1 2" key="1">
    <citation type="journal article" date="2018" name="Emerg. Microbes Infect.">
        <title>Genomic analysis of oral Campylobacter concisus strains identified a potential bacterial molecular marker associated with active Crohn's disease.</title>
        <authorList>
            <person name="Liu F."/>
            <person name="Ma R."/>
            <person name="Tay C.Y.A."/>
            <person name="Octavia S."/>
            <person name="Lan R."/>
            <person name="Chung H.K.L."/>
            <person name="Riordan S.M."/>
            <person name="Grimm M.C."/>
            <person name="Leong R.W."/>
            <person name="Tanaka M.M."/>
            <person name="Connor S."/>
            <person name="Zhang L."/>
        </authorList>
    </citation>
    <scope>NUCLEOTIDE SEQUENCE [LARGE SCALE GENOMIC DNA]</scope>
    <source>
        <strain evidence="1 2">P13UCO-S1</strain>
    </source>
</reference>
<dbReference type="Proteomes" id="UP000594707">
    <property type="component" value="Chromosome"/>
</dbReference>
<protein>
    <submittedName>
        <fullName evidence="1">Glycosyltransferase</fullName>
    </submittedName>
</protein>
<dbReference type="Gene3D" id="3.40.50.2000">
    <property type="entry name" value="Glycogen Phosphorylase B"/>
    <property type="match status" value="2"/>
</dbReference>
<proteinExistence type="predicted"/>
<dbReference type="GO" id="GO:0016740">
    <property type="term" value="F:transferase activity"/>
    <property type="evidence" value="ECO:0007669"/>
    <property type="project" value="UniProtKB-KW"/>
</dbReference>
<evidence type="ECO:0000313" key="2">
    <source>
        <dbReference type="Proteomes" id="UP000594707"/>
    </source>
</evidence>